<feature type="transmembrane region" description="Helical" evidence="2">
    <location>
        <begin position="123"/>
        <end position="143"/>
    </location>
</feature>
<keyword evidence="5" id="KW-1185">Reference proteome</keyword>
<sequence>MAAVSPSSLSSSVSAVSATGILPPGITAPYAAINATDQGGLIAILTAFALGLVLLSISIRIYARHNLSAYRVDDFTFFAASIFYIIQTSLVFRSLAKGQGKLATTLDAEETATVEKLSFTSDLFYLVTIFLSKCSTSFLFLYLTPGRAHHRIIWSGVGAEAIWLVSAVMMEGIRCNGSHPWTNNTANCSNSFARWAYIGIFDCLIEASLIITAMYIVYDLQMSLKSKLVVVGAFSCRIPNIALSILRLIFIHASYLPQTSHHWSTRVISTTQIALGVSITASIVPYLKPFMMAYDQPSTSSYPTRSHGSSNFKLSALTDKSTTTATDGLTENREEDPRYEVQGNHTTITEQQQQHKRKQNLVKNSFRLRPERTKYSAKATASPDLNNGGAEHRHGEGKSEHGSEDSSLMIIKKGVEWSVQFEREGSVGRERRSSAGETAGSWTGGADEIVVIRDRV</sequence>
<dbReference type="PANTHER" id="PTHR39614:SF2">
    <property type="entry name" value="INTEGRAL MEMBRANE PROTEIN"/>
    <property type="match status" value="1"/>
</dbReference>
<dbReference type="EMBL" id="ML993884">
    <property type="protein sequence ID" value="KAF2204122.1"/>
    <property type="molecule type" value="Genomic_DNA"/>
</dbReference>
<comment type="caution">
    <text evidence="4">The sequence shown here is derived from an EMBL/GenBank/DDBJ whole genome shotgun (WGS) entry which is preliminary data.</text>
</comment>
<dbReference type="AlphaFoldDB" id="A0A9P4JRN5"/>
<dbReference type="Proteomes" id="UP000799536">
    <property type="component" value="Unassembled WGS sequence"/>
</dbReference>
<dbReference type="Pfam" id="PF20684">
    <property type="entry name" value="Fung_rhodopsin"/>
    <property type="match status" value="1"/>
</dbReference>
<evidence type="ECO:0000313" key="5">
    <source>
        <dbReference type="Proteomes" id="UP000799536"/>
    </source>
</evidence>
<feature type="region of interest" description="Disordered" evidence="1">
    <location>
        <begin position="298"/>
        <end position="407"/>
    </location>
</feature>
<feature type="transmembrane region" description="Helical" evidence="2">
    <location>
        <begin position="228"/>
        <end position="255"/>
    </location>
</feature>
<feature type="domain" description="Rhodopsin" evidence="3">
    <location>
        <begin position="59"/>
        <end position="291"/>
    </location>
</feature>
<protein>
    <recommendedName>
        <fullName evidence="3">Rhodopsin domain-containing protein</fullName>
    </recommendedName>
</protein>
<dbReference type="InterPro" id="IPR049326">
    <property type="entry name" value="Rhodopsin_dom_fungi"/>
</dbReference>
<feature type="transmembrane region" description="Helical" evidence="2">
    <location>
        <begin position="193"/>
        <end position="216"/>
    </location>
</feature>
<dbReference type="OrthoDB" id="3918601at2759"/>
<keyword evidence="2" id="KW-1133">Transmembrane helix</keyword>
<keyword evidence="2" id="KW-0472">Membrane</keyword>
<gene>
    <name evidence="4" type="ORF">GQ43DRAFT_205709</name>
</gene>
<reference evidence="4" key="1">
    <citation type="journal article" date="2020" name="Stud. Mycol.">
        <title>101 Dothideomycetes genomes: a test case for predicting lifestyles and emergence of pathogens.</title>
        <authorList>
            <person name="Haridas S."/>
            <person name="Albert R."/>
            <person name="Binder M."/>
            <person name="Bloem J."/>
            <person name="Labutti K."/>
            <person name="Salamov A."/>
            <person name="Andreopoulos B."/>
            <person name="Baker S."/>
            <person name="Barry K."/>
            <person name="Bills G."/>
            <person name="Bluhm B."/>
            <person name="Cannon C."/>
            <person name="Castanera R."/>
            <person name="Culley D."/>
            <person name="Daum C."/>
            <person name="Ezra D."/>
            <person name="Gonzalez J."/>
            <person name="Henrissat B."/>
            <person name="Kuo A."/>
            <person name="Liang C."/>
            <person name="Lipzen A."/>
            <person name="Lutzoni F."/>
            <person name="Magnuson J."/>
            <person name="Mondo S."/>
            <person name="Nolan M."/>
            <person name="Ohm R."/>
            <person name="Pangilinan J."/>
            <person name="Park H.-J."/>
            <person name="Ramirez L."/>
            <person name="Alfaro M."/>
            <person name="Sun H."/>
            <person name="Tritt A."/>
            <person name="Yoshinaga Y."/>
            <person name="Zwiers L.-H."/>
            <person name="Turgeon B."/>
            <person name="Goodwin S."/>
            <person name="Spatafora J."/>
            <person name="Crous P."/>
            <person name="Grigoriev I."/>
        </authorList>
    </citation>
    <scope>NUCLEOTIDE SEQUENCE</scope>
    <source>
        <strain evidence="4">ATCC 74209</strain>
    </source>
</reference>
<evidence type="ECO:0000256" key="2">
    <source>
        <dbReference type="SAM" id="Phobius"/>
    </source>
</evidence>
<feature type="compositionally biased region" description="Basic and acidic residues" evidence="1">
    <location>
        <begin position="390"/>
        <end position="404"/>
    </location>
</feature>
<feature type="compositionally biased region" description="Polar residues" evidence="1">
    <location>
        <begin position="343"/>
        <end position="352"/>
    </location>
</feature>
<evidence type="ECO:0000259" key="3">
    <source>
        <dbReference type="Pfam" id="PF20684"/>
    </source>
</evidence>
<feature type="transmembrane region" description="Helical" evidence="2">
    <location>
        <begin position="75"/>
        <end position="96"/>
    </location>
</feature>
<name>A0A9P4JRN5_9PLEO</name>
<feature type="region of interest" description="Disordered" evidence="1">
    <location>
        <begin position="423"/>
        <end position="446"/>
    </location>
</feature>
<feature type="transmembrane region" description="Helical" evidence="2">
    <location>
        <begin position="267"/>
        <end position="287"/>
    </location>
</feature>
<feature type="compositionally biased region" description="Polar residues" evidence="1">
    <location>
        <begin position="298"/>
        <end position="329"/>
    </location>
</feature>
<organism evidence="4 5">
    <name type="scientific">Delitschia confertaspora ATCC 74209</name>
    <dbReference type="NCBI Taxonomy" id="1513339"/>
    <lineage>
        <taxon>Eukaryota</taxon>
        <taxon>Fungi</taxon>
        <taxon>Dikarya</taxon>
        <taxon>Ascomycota</taxon>
        <taxon>Pezizomycotina</taxon>
        <taxon>Dothideomycetes</taxon>
        <taxon>Pleosporomycetidae</taxon>
        <taxon>Pleosporales</taxon>
        <taxon>Delitschiaceae</taxon>
        <taxon>Delitschia</taxon>
    </lineage>
</organism>
<accession>A0A9P4JRN5</accession>
<evidence type="ECO:0000256" key="1">
    <source>
        <dbReference type="SAM" id="MobiDB-lite"/>
    </source>
</evidence>
<evidence type="ECO:0000313" key="4">
    <source>
        <dbReference type="EMBL" id="KAF2204122.1"/>
    </source>
</evidence>
<feature type="compositionally biased region" description="Basic and acidic residues" evidence="1">
    <location>
        <begin position="423"/>
        <end position="434"/>
    </location>
</feature>
<feature type="compositionally biased region" description="Basic and acidic residues" evidence="1">
    <location>
        <begin position="330"/>
        <end position="339"/>
    </location>
</feature>
<feature type="transmembrane region" description="Helical" evidence="2">
    <location>
        <begin position="42"/>
        <end position="63"/>
    </location>
</feature>
<dbReference type="PANTHER" id="PTHR39614">
    <property type="entry name" value="INTEGRAL MEMBRANE PROTEIN"/>
    <property type="match status" value="1"/>
</dbReference>
<proteinExistence type="predicted"/>
<keyword evidence="2" id="KW-0812">Transmembrane</keyword>
<feature type="transmembrane region" description="Helical" evidence="2">
    <location>
        <begin position="152"/>
        <end position="173"/>
    </location>
</feature>